<reference evidence="2 3" key="1">
    <citation type="submission" date="2017-10" db="EMBL/GenBank/DDBJ databases">
        <title>Resolving the taxonomy of Roseburia spp., Eubacterium rectale and Agathobacter spp. through phylogenomic analysis.</title>
        <authorList>
            <person name="Sheridan P.O."/>
            <person name="Walker A.W."/>
            <person name="Duncan S.H."/>
            <person name="Scott K.P."/>
            <person name="Toole P.W.O."/>
            <person name="Luis P."/>
            <person name="Flint H.J."/>
        </authorList>
    </citation>
    <scope>NUCLEOTIDE SEQUENCE [LARGE SCALE GENOMIC DNA]</scope>
    <source>
        <strain evidence="2 3">JK623</strain>
    </source>
</reference>
<dbReference type="Pfam" id="PF06855">
    <property type="entry name" value="YozE_SAM_like"/>
    <property type="match status" value="1"/>
</dbReference>
<dbReference type="InterPro" id="IPR023089">
    <property type="entry name" value="YozE_SAM-like"/>
</dbReference>
<feature type="domain" description="YozE SAM-like" evidence="1">
    <location>
        <begin position="2"/>
        <end position="65"/>
    </location>
</feature>
<organism evidence="2 3">
    <name type="scientific">Agathobacter ruminis</name>
    <dbReference type="NCBI Taxonomy" id="1712665"/>
    <lineage>
        <taxon>Bacteria</taxon>
        <taxon>Bacillati</taxon>
        <taxon>Bacillota</taxon>
        <taxon>Clostridia</taxon>
        <taxon>Lachnospirales</taxon>
        <taxon>Lachnospiraceae</taxon>
        <taxon>Agathobacter</taxon>
    </lineage>
</organism>
<proteinExistence type="predicted"/>
<reference evidence="2 3" key="2">
    <citation type="submission" date="2017-10" db="EMBL/GenBank/DDBJ databases">
        <authorList>
            <person name="Banno H."/>
            <person name="Chua N.-H."/>
        </authorList>
    </citation>
    <scope>NUCLEOTIDE SEQUENCE [LARGE SCALE GENOMIC DNA]</scope>
    <source>
        <strain evidence="2 3">JK623</strain>
    </source>
</reference>
<evidence type="ECO:0000313" key="3">
    <source>
        <dbReference type="Proteomes" id="UP000224563"/>
    </source>
</evidence>
<dbReference type="Proteomes" id="UP000224563">
    <property type="component" value="Unassembled WGS sequence"/>
</dbReference>
<accession>A0A2G3E1U6</accession>
<evidence type="ECO:0000259" key="1">
    <source>
        <dbReference type="Pfam" id="PF06855"/>
    </source>
</evidence>
<dbReference type="InterPro" id="IPR036806">
    <property type="entry name" value="YozE_SAM-like_sf"/>
</dbReference>
<keyword evidence="3" id="KW-1185">Reference proteome</keyword>
<comment type="caution">
    <text evidence="2">The sequence shown here is derived from an EMBL/GenBank/DDBJ whole genome shotgun (WGS) entry which is preliminary data.</text>
</comment>
<gene>
    <name evidence="2" type="ORF">CSX02_08900</name>
</gene>
<evidence type="ECO:0000313" key="2">
    <source>
        <dbReference type="EMBL" id="PHU37125.1"/>
    </source>
</evidence>
<dbReference type="RefSeq" id="WP_099386416.1">
    <property type="nucleotide sequence ID" value="NZ_JANSWH010000072.1"/>
</dbReference>
<dbReference type="AlphaFoldDB" id="A0A2G3E1U6"/>
<name>A0A2G3E1U6_9FIRM</name>
<sequence>MSFYRWILKKHINTMAPVGDLARDMKEDSEFPRDGGKKKIRQYLEACHACSGCMDAFDEAWAEYARERS</sequence>
<dbReference type="Gene3D" id="1.10.150.260">
    <property type="entry name" value="YozE SAM-like"/>
    <property type="match status" value="1"/>
</dbReference>
<protein>
    <recommendedName>
        <fullName evidence="1">YozE SAM-like domain-containing protein</fullName>
    </recommendedName>
</protein>
<dbReference type="EMBL" id="PDYG01000074">
    <property type="protein sequence ID" value="PHU37125.1"/>
    <property type="molecule type" value="Genomic_DNA"/>
</dbReference>
<dbReference type="SUPFAM" id="SSF140652">
    <property type="entry name" value="YozE-like"/>
    <property type="match status" value="1"/>
</dbReference>